<reference evidence="2" key="2">
    <citation type="submission" date="2015-01" db="EMBL/GenBank/DDBJ databases">
        <title>Evolutionary Origins and Diversification of the Mycorrhizal Mutualists.</title>
        <authorList>
            <consortium name="DOE Joint Genome Institute"/>
            <consortium name="Mycorrhizal Genomics Consortium"/>
            <person name="Kohler A."/>
            <person name="Kuo A."/>
            <person name="Nagy L.G."/>
            <person name="Floudas D."/>
            <person name="Copeland A."/>
            <person name="Barry K.W."/>
            <person name="Cichocki N."/>
            <person name="Veneault-Fourrey C."/>
            <person name="LaButti K."/>
            <person name="Lindquist E.A."/>
            <person name="Lipzen A."/>
            <person name="Lundell T."/>
            <person name="Morin E."/>
            <person name="Murat C."/>
            <person name="Riley R."/>
            <person name="Ohm R."/>
            <person name="Sun H."/>
            <person name="Tunlid A."/>
            <person name="Henrissat B."/>
            <person name="Grigoriev I.V."/>
            <person name="Hibbett D.S."/>
            <person name="Martin F."/>
        </authorList>
    </citation>
    <scope>NUCLEOTIDE SEQUENCE [LARGE SCALE GENOMIC DNA]</scope>
    <source>
        <strain evidence="2">h7</strain>
    </source>
</reference>
<dbReference type="HOGENOM" id="CLU_080209_0_0_1"/>
<name>A0A0C2YGT6_HEBCY</name>
<reference evidence="1 2" key="1">
    <citation type="submission" date="2014-04" db="EMBL/GenBank/DDBJ databases">
        <authorList>
            <consortium name="DOE Joint Genome Institute"/>
            <person name="Kuo A."/>
            <person name="Gay G."/>
            <person name="Dore J."/>
            <person name="Kohler A."/>
            <person name="Nagy L.G."/>
            <person name="Floudas D."/>
            <person name="Copeland A."/>
            <person name="Barry K.W."/>
            <person name="Cichocki N."/>
            <person name="Veneault-Fourrey C."/>
            <person name="LaButti K."/>
            <person name="Lindquist E.A."/>
            <person name="Lipzen A."/>
            <person name="Lundell T."/>
            <person name="Morin E."/>
            <person name="Murat C."/>
            <person name="Sun H."/>
            <person name="Tunlid A."/>
            <person name="Henrissat B."/>
            <person name="Grigoriev I.V."/>
            <person name="Hibbett D.S."/>
            <person name="Martin F."/>
            <person name="Nordberg H.P."/>
            <person name="Cantor M.N."/>
            <person name="Hua S.X."/>
        </authorList>
    </citation>
    <scope>NUCLEOTIDE SEQUENCE [LARGE SCALE GENOMIC DNA]</scope>
    <source>
        <strain evidence="2">h7</strain>
    </source>
</reference>
<organism evidence="1 2">
    <name type="scientific">Hebeloma cylindrosporum</name>
    <dbReference type="NCBI Taxonomy" id="76867"/>
    <lineage>
        <taxon>Eukaryota</taxon>
        <taxon>Fungi</taxon>
        <taxon>Dikarya</taxon>
        <taxon>Basidiomycota</taxon>
        <taxon>Agaricomycotina</taxon>
        <taxon>Agaricomycetes</taxon>
        <taxon>Agaricomycetidae</taxon>
        <taxon>Agaricales</taxon>
        <taxon>Agaricineae</taxon>
        <taxon>Hymenogastraceae</taxon>
        <taxon>Hebeloma</taxon>
    </lineage>
</organism>
<accession>A0A0C2YGT6</accession>
<proteinExistence type="predicted"/>
<keyword evidence="2" id="KW-1185">Reference proteome</keyword>
<evidence type="ECO:0000313" key="1">
    <source>
        <dbReference type="EMBL" id="KIM40307.1"/>
    </source>
</evidence>
<dbReference type="OrthoDB" id="2981375at2759"/>
<evidence type="ECO:0000313" key="2">
    <source>
        <dbReference type="Proteomes" id="UP000053424"/>
    </source>
</evidence>
<protein>
    <submittedName>
        <fullName evidence="1">Uncharacterized protein</fullName>
    </submittedName>
</protein>
<dbReference type="EMBL" id="KN831783">
    <property type="protein sequence ID" value="KIM40307.1"/>
    <property type="molecule type" value="Genomic_DNA"/>
</dbReference>
<gene>
    <name evidence="1" type="ORF">M413DRAFT_446485</name>
</gene>
<dbReference type="AlphaFoldDB" id="A0A0C2YGT6"/>
<dbReference type="Proteomes" id="UP000053424">
    <property type="component" value="Unassembled WGS sequence"/>
</dbReference>
<sequence>MAQTALSNALQSNDLNRLIQLVKDHPSWDTVYDISVALKCLSFEDPSKIDDYTTTLTALQKSPEVPKIRYDWNGSDAIDAFYPLFNRQIYNVITAVWGDRKVRAITPTNDYLVASILSGCAIRSGLCVSSAQIGEVTQGLQFPESEYQMHYKRKHYEVNAVGACIQVLAAGQAILKTDMLYESEFTERILTIGQAVKSPVGKIIVEAAQKQAEGKFNKPLSSKEIVSLLQSNEA</sequence>